<feature type="region of interest" description="Disordered" evidence="8">
    <location>
        <begin position="2768"/>
        <end position="2806"/>
    </location>
</feature>
<dbReference type="PANTHER" id="PTHR23169">
    <property type="entry name" value="ENVOPLAKIN"/>
    <property type="match status" value="1"/>
</dbReference>
<evidence type="ECO:0000256" key="7">
    <source>
        <dbReference type="SAM" id="Coils"/>
    </source>
</evidence>
<dbReference type="Gene3D" id="1.20.58.60">
    <property type="match status" value="15"/>
</dbReference>
<dbReference type="GO" id="GO:0030056">
    <property type="term" value="C:hemidesmosome"/>
    <property type="evidence" value="ECO:0007669"/>
    <property type="project" value="TreeGrafter"/>
</dbReference>
<dbReference type="FunFam" id="1.10.418.10:FF:000022">
    <property type="entry name" value="Short stop, isoform K"/>
    <property type="match status" value="1"/>
</dbReference>
<dbReference type="GO" id="GO:0031122">
    <property type="term" value="P:cytoplasmic microtubule organization"/>
    <property type="evidence" value="ECO:0007669"/>
    <property type="project" value="TreeGrafter"/>
</dbReference>
<dbReference type="InterPro" id="IPR002017">
    <property type="entry name" value="Spectrin_repeat"/>
</dbReference>
<name>A0A1D2N8W3_ORCCI</name>
<dbReference type="GO" id="GO:0045104">
    <property type="term" value="P:intermediate filament cytoskeleton organization"/>
    <property type="evidence" value="ECO:0007669"/>
    <property type="project" value="InterPro"/>
</dbReference>
<protein>
    <submittedName>
        <fullName evidence="11">Plectin</fullName>
    </submittedName>
</protein>
<feature type="coiled-coil region" evidence="7">
    <location>
        <begin position="6098"/>
        <end position="6129"/>
    </location>
</feature>
<keyword evidence="12" id="KW-1185">Reference proteome</keyword>
<feature type="compositionally biased region" description="Basic and acidic residues" evidence="8">
    <location>
        <begin position="3342"/>
        <end position="3402"/>
    </location>
</feature>
<dbReference type="Pfam" id="PF21020">
    <property type="entry name" value="Spectrin_4"/>
    <property type="match status" value="1"/>
</dbReference>
<dbReference type="CDD" id="cd21189">
    <property type="entry name" value="CH_PLEC-like_rpt2"/>
    <property type="match status" value="1"/>
</dbReference>
<dbReference type="EMBL" id="LJIJ01000142">
    <property type="protein sequence ID" value="ODN01710.1"/>
    <property type="molecule type" value="Genomic_DNA"/>
</dbReference>
<feature type="region of interest" description="Disordered" evidence="8">
    <location>
        <begin position="2971"/>
        <end position="3015"/>
    </location>
</feature>
<dbReference type="OMA" id="SDFINME"/>
<feature type="region of interest" description="Disordered" evidence="8">
    <location>
        <begin position="3825"/>
        <end position="4066"/>
    </location>
</feature>
<dbReference type="InterPro" id="IPR043197">
    <property type="entry name" value="Plakin"/>
</dbReference>
<feature type="compositionally biased region" description="Basic and acidic residues" evidence="8">
    <location>
        <begin position="2426"/>
        <end position="2473"/>
    </location>
</feature>
<evidence type="ECO:0000259" key="9">
    <source>
        <dbReference type="PROSITE" id="PS50002"/>
    </source>
</evidence>
<dbReference type="SMART" id="SM00150">
    <property type="entry name" value="SPEC"/>
    <property type="match status" value="21"/>
</dbReference>
<keyword evidence="2 6" id="KW-0728">SH3 domain</keyword>
<organism evidence="11 12">
    <name type="scientific">Orchesella cincta</name>
    <name type="common">Springtail</name>
    <name type="synonym">Podura cincta</name>
    <dbReference type="NCBI Taxonomy" id="48709"/>
    <lineage>
        <taxon>Eukaryota</taxon>
        <taxon>Metazoa</taxon>
        <taxon>Ecdysozoa</taxon>
        <taxon>Arthropoda</taxon>
        <taxon>Hexapoda</taxon>
        <taxon>Collembola</taxon>
        <taxon>Entomobryomorpha</taxon>
        <taxon>Entomobryoidea</taxon>
        <taxon>Orchesellidae</taxon>
        <taxon>Orchesellinae</taxon>
        <taxon>Orchesella</taxon>
    </lineage>
</organism>
<dbReference type="FunFam" id="1.20.58.60:FF:000055">
    <property type="entry name" value="Short stop, isoform K"/>
    <property type="match status" value="1"/>
</dbReference>
<feature type="region of interest" description="Disordered" evidence="8">
    <location>
        <begin position="3583"/>
        <end position="3639"/>
    </location>
</feature>
<feature type="compositionally biased region" description="Basic and acidic residues" evidence="8">
    <location>
        <begin position="3495"/>
        <end position="3519"/>
    </location>
</feature>
<dbReference type="Pfam" id="PF00681">
    <property type="entry name" value="Plectin"/>
    <property type="match status" value="1"/>
</dbReference>
<dbReference type="InterPro" id="IPR041615">
    <property type="entry name" value="Desmoplakin_SH3"/>
</dbReference>
<feature type="region of interest" description="Disordered" evidence="8">
    <location>
        <begin position="4711"/>
        <end position="4739"/>
    </location>
</feature>
<feature type="compositionally biased region" description="Basic and acidic residues" evidence="8">
    <location>
        <begin position="3530"/>
        <end position="3539"/>
    </location>
</feature>
<dbReference type="Gene3D" id="3.90.1290.10">
    <property type="entry name" value="Plakin repeat"/>
    <property type="match status" value="12"/>
</dbReference>
<dbReference type="PROSITE" id="PS50002">
    <property type="entry name" value="SH3"/>
    <property type="match status" value="1"/>
</dbReference>
<dbReference type="GO" id="GO:0005198">
    <property type="term" value="F:structural molecule activity"/>
    <property type="evidence" value="ECO:0007669"/>
    <property type="project" value="TreeGrafter"/>
</dbReference>
<dbReference type="InterPro" id="IPR001715">
    <property type="entry name" value="CH_dom"/>
</dbReference>
<feature type="coiled-coil region" evidence="7">
    <location>
        <begin position="993"/>
        <end position="1087"/>
    </location>
</feature>
<feature type="region of interest" description="Disordered" evidence="8">
    <location>
        <begin position="2340"/>
        <end position="2504"/>
    </location>
</feature>
<feature type="region of interest" description="Disordered" evidence="8">
    <location>
        <begin position="137"/>
        <end position="188"/>
    </location>
</feature>
<feature type="compositionally biased region" description="Basic and acidic residues" evidence="8">
    <location>
        <begin position="3859"/>
        <end position="3870"/>
    </location>
</feature>
<dbReference type="PANTHER" id="PTHR23169:SF23">
    <property type="entry name" value="SHORT STOP, ISOFORM H"/>
    <property type="match status" value="1"/>
</dbReference>
<dbReference type="GO" id="GO:0016020">
    <property type="term" value="C:membrane"/>
    <property type="evidence" value="ECO:0007669"/>
    <property type="project" value="TreeGrafter"/>
</dbReference>
<evidence type="ECO:0000259" key="10">
    <source>
        <dbReference type="PROSITE" id="PS50021"/>
    </source>
</evidence>
<evidence type="ECO:0000256" key="8">
    <source>
        <dbReference type="SAM" id="MobiDB-lite"/>
    </source>
</evidence>
<dbReference type="InterPro" id="IPR036872">
    <property type="entry name" value="CH_dom_sf"/>
</dbReference>
<keyword evidence="4" id="KW-0597">Phosphoprotein</keyword>
<feature type="coiled-coil region" evidence="7">
    <location>
        <begin position="7134"/>
        <end position="7161"/>
    </location>
</feature>
<dbReference type="Pfam" id="PF17902">
    <property type="entry name" value="SH3_10"/>
    <property type="match status" value="1"/>
</dbReference>
<feature type="compositionally biased region" description="Polar residues" evidence="8">
    <location>
        <begin position="3610"/>
        <end position="3619"/>
    </location>
</feature>
<dbReference type="InterPro" id="IPR018159">
    <property type="entry name" value="Spectrin/alpha-actinin"/>
</dbReference>
<dbReference type="CDD" id="cd00176">
    <property type="entry name" value="SPEC"/>
    <property type="match status" value="8"/>
</dbReference>
<feature type="compositionally biased region" description="Polar residues" evidence="8">
    <location>
        <begin position="3003"/>
        <end position="3015"/>
    </location>
</feature>
<dbReference type="InterPro" id="IPR001101">
    <property type="entry name" value="Plectin_repeat"/>
</dbReference>
<evidence type="ECO:0000256" key="4">
    <source>
        <dbReference type="ARBA" id="ARBA00022553"/>
    </source>
</evidence>
<dbReference type="OrthoDB" id="2250192at2759"/>
<accession>A0A1D2N8W3</accession>
<dbReference type="SUPFAM" id="SSF47576">
    <property type="entry name" value="Calponin-homology domain, CH-domain"/>
    <property type="match status" value="1"/>
</dbReference>
<feature type="region of interest" description="Disordered" evidence="8">
    <location>
        <begin position="3053"/>
        <end position="3086"/>
    </location>
</feature>
<feature type="region of interest" description="Disordered" evidence="8">
    <location>
        <begin position="6304"/>
        <end position="6365"/>
    </location>
</feature>
<feature type="compositionally biased region" description="Basic and acidic residues" evidence="8">
    <location>
        <begin position="2644"/>
        <end position="2666"/>
    </location>
</feature>
<dbReference type="Pfam" id="PF21019">
    <property type="entry name" value="Spectrin_3"/>
    <property type="match status" value="1"/>
</dbReference>
<dbReference type="SMART" id="SM00033">
    <property type="entry name" value="CH"/>
    <property type="match status" value="1"/>
</dbReference>
<dbReference type="InterPro" id="IPR001452">
    <property type="entry name" value="SH3_domain"/>
</dbReference>
<feature type="compositionally biased region" description="Basic and acidic residues" evidence="8">
    <location>
        <begin position="2770"/>
        <end position="2779"/>
    </location>
</feature>
<dbReference type="SMART" id="SM00250">
    <property type="entry name" value="PLEC"/>
    <property type="match status" value="24"/>
</dbReference>
<evidence type="ECO:0000256" key="2">
    <source>
        <dbReference type="ARBA" id="ARBA00022443"/>
    </source>
</evidence>
<comment type="subcellular location">
    <subcellularLocation>
        <location evidence="1">Cytoplasm</location>
    </subcellularLocation>
</comment>
<feature type="domain" description="Calponin-homology (CH)" evidence="10">
    <location>
        <begin position="204"/>
        <end position="309"/>
    </location>
</feature>
<feature type="region of interest" description="Disordered" evidence="8">
    <location>
        <begin position="2837"/>
        <end position="2901"/>
    </location>
</feature>
<feature type="region of interest" description="Disordered" evidence="8">
    <location>
        <begin position="4514"/>
        <end position="4534"/>
    </location>
</feature>
<feature type="coiled-coil region" evidence="7">
    <location>
        <begin position="7253"/>
        <end position="7280"/>
    </location>
</feature>
<feature type="compositionally biased region" description="Basic and acidic residues" evidence="8">
    <location>
        <begin position="6304"/>
        <end position="6313"/>
    </location>
</feature>
<gene>
    <name evidence="11" type="ORF">Ocin01_04971</name>
</gene>
<dbReference type="Proteomes" id="UP000094527">
    <property type="component" value="Unassembled WGS sequence"/>
</dbReference>
<feature type="compositionally biased region" description="Basic and acidic residues" evidence="8">
    <location>
        <begin position="3434"/>
        <end position="3452"/>
    </location>
</feature>
<feature type="compositionally biased region" description="Basic and acidic residues" evidence="8">
    <location>
        <begin position="3412"/>
        <end position="3424"/>
    </location>
</feature>
<dbReference type="GO" id="GO:0005737">
    <property type="term" value="C:cytoplasm"/>
    <property type="evidence" value="ECO:0007669"/>
    <property type="project" value="UniProtKB-SubCell"/>
</dbReference>
<dbReference type="InterPro" id="IPR035915">
    <property type="entry name" value="Plakin_repeat_sf"/>
</dbReference>
<evidence type="ECO:0000256" key="6">
    <source>
        <dbReference type="PROSITE-ProRule" id="PRU00192"/>
    </source>
</evidence>
<feature type="compositionally biased region" description="Low complexity" evidence="8">
    <location>
        <begin position="2340"/>
        <end position="2352"/>
    </location>
</feature>
<feature type="coiled-coil region" evidence="7">
    <location>
        <begin position="6908"/>
        <end position="7010"/>
    </location>
</feature>
<feature type="region of interest" description="Disordered" evidence="8">
    <location>
        <begin position="3767"/>
        <end position="3801"/>
    </location>
</feature>
<feature type="compositionally biased region" description="Basic and acidic residues" evidence="8">
    <location>
        <begin position="2373"/>
        <end position="2404"/>
    </location>
</feature>
<keyword evidence="7" id="KW-0175">Coiled coil</keyword>
<feature type="compositionally biased region" description="Basic and acidic residues" evidence="8">
    <location>
        <begin position="2484"/>
        <end position="2498"/>
    </location>
</feature>
<feature type="compositionally biased region" description="Basic and acidic residues" evidence="8">
    <location>
        <begin position="3825"/>
        <end position="3844"/>
    </location>
</feature>
<proteinExistence type="predicted"/>
<feature type="coiled-coil region" evidence="7">
    <location>
        <begin position="6712"/>
        <end position="6739"/>
    </location>
</feature>
<dbReference type="Pfam" id="PF00435">
    <property type="entry name" value="Spectrin"/>
    <property type="match status" value="5"/>
</dbReference>
<evidence type="ECO:0000313" key="11">
    <source>
        <dbReference type="EMBL" id="ODN01710.1"/>
    </source>
</evidence>
<evidence type="ECO:0000313" key="12">
    <source>
        <dbReference type="Proteomes" id="UP000094527"/>
    </source>
</evidence>
<feature type="compositionally biased region" description="Basic and acidic residues" evidence="8">
    <location>
        <begin position="2837"/>
        <end position="2886"/>
    </location>
</feature>
<feature type="region of interest" description="Disordered" evidence="8">
    <location>
        <begin position="3722"/>
        <end position="3750"/>
    </location>
</feature>
<dbReference type="STRING" id="48709.A0A1D2N8W3"/>
<feature type="coiled-coil region" evidence="7">
    <location>
        <begin position="7053"/>
        <end position="7080"/>
    </location>
</feature>
<reference evidence="11 12" key="1">
    <citation type="journal article" date="2016" name="Genome Biol. Evol.">
        <title>Gene Family Evolution Reflects Adaptation to Soil Environmental Stressors in the Genome of the Collembolan Orchesella cincta.</title>
        <authorList>
            <person name="Faddeeva-Vakhrusheva A."/>
            <person name="Derks M.F."/>
            <person name="Anvar S.Y."/>
            <person name="Agamennone V."/>
            <person name="Suring W."/>
            <person name="Smit S."/>
            <person name="van Straalen N.M."/>
            <person name="Roelofs D."/>
        </authorList>
    </citation>
    <scope>NUCLEOTIDE SEQUENCE [LARGE SCALE GENOMIC DNA]</scope>
    <source>
        <tissue evidence="11">Mixed pool</tissue>
    </source>
</reference>
<dbReference type="PROSITE" id="PS50021">
    <property type="entry name" value="CH"/>
    <property type="match status" value="1"/>
</dbReference>
<evidence type="ECO:0000256" key="3">
    <source>
        <dbReference type="ARBA" id="ARBA00022490"/>
    </source>
</evidence>
<dbReference type="Pfam" id="PF00307">
    <property type="entry name" value="CH"/>
    <property type="match status" value="1"/>
</dbReference>
<feature type="compositionally biased region" description="Basic and acidic residues" evidence="8">
    <location>
        <begin position="4036"/>
        <end position="4046"/>
    </location>
</feature>
<feature type="compositionally biased region" description="Polar residues" evidence="8">
    <location>
        <begin position="3997"/>
        <end position="4012"/>
    </location>
</feature>
<feature type="region of interest" description="Disordered" evidence="8">
    <location>
        <begin position="2644"/>
        <end position="2723"/>
    </location>
</feature>
<sequence>MSMYHFVRGPRLFIQAAREATDPDAVNQNPQDELFEYGRNFGGTEGDIHRVQTQRVFNTESHGTASSTNRVAKKGGLKSITRKIIRKTTTLTRGEQRTVTESMVTQTGKDGKEITTPQRFVSETVVRTPWGTTDEEEADDIVPHSSGSSGGHKVRSTRTVKKDSFTSMTQVGGSNGHHGWASSGPEARSRHKISDIVVGMEENVSAKDVLLKWAQKSTAKYPGVGVTNFTSSWKDGLAFNAILHRNRPDLIDWRSVQRRSVRERLENAFTVAERDCGVTRLLDAEDVDTPQPDEKSLITYISSLYDAFPEPPRLHPLYDTDSQKKWEEYRETASVLYTWIRQNLTVMQDRHFSSSLIEMRRMAAEMTRFRVEEVPPRNHDKQRLAHLFRDVEKHFRDGEIDRELHIENIDKNWQILLMAHQEKDQAIHDEIKKLEKLQRLAEKIHREAKQVEIRLDEIEQRIEEEAKRIDRLHPLDAKHNCDQLERDMQMAEDNIKSMFTDAQTLRDSRYSQSNEIHKMVQHLHQRWISIRTLMHNRLLSVLASISFPIEEKSVTRMSKTVLETRLVETNSHFRFLQEVGDWIKGKQKQLQDADYGSDLPSVQAELEKQHKEHRGIEKFQSSVDKCSSAKSSFHGDELQLYINYLNGVQKSYTELLMSSKKKTSDLETLMDFVQSATNELIWLSEKEEREITRDWSSKSLNLVEVEQYYEALMSELVKREIQFNAVQDRGESLVLQHHPASKCIETYMSAMQTQWAWLLQLTICLETHLKHVATYQQYFSDIKECEQTIARKEEMLNTVFSKSDFSLDEGELLLKEMQELREDLTKYGEVIQSLSNQSREIIPLKQRKMNINHPITVTAICNYKQNNQQMVINKDERCTLRDNSQRVRWRITNSSGLEGMVPSVCFLIPPPDKESLDAAERLRRQYDRVVTLWQKKQLKMRQNMIFATIKVVKSWDLAQFLAMGAEQRIAIRKALNEDADKLIQEGDPTDPALRRLRREIDEVNRLFDEFERKAMEAEKSKNTSKVFIDQVATLQNDLDDLERNLVSRVNAPIPRDVDSLERYVIEHKEYESRIQMYESRVESIQRTYATIPQKTAALQTKLDRVVEKWERIWSLSHLYVERLKCVEIVLSSLEETNTYVSQFEMKLSSYENLPIDDDGLKRVSDDLFNLQNTAQVHQHKVDRMIEDTKNVRRVTEKSRGTQKRHPDIEKLEDEVHRTATRWTSACTQVIERLRTVEVTSEHASRYNTSYQTEMNWLDSVDNKAKSLPLVEGSGAKRKINPHMTLYNSVIEEKITIEQVNTMGARLAKEARKYDAMVDNFRESMQDVHPSLDASLVKKAKLQSAEEVIIQELDLLNLKYQLLVDNLYHRIQQLAVIAGQEDPNFDPASAKVPAPSPIKTYRMHMIPRDSTSPLGEFLEGYSEDQTDYVQQRSSPPSPSVRIRSAKRVEKVEEGISTETATTIPLVIDPLTKESLTLAQAIGCGLIDIQSGQFVHPQTGERITLQEAAELGYLDAGILHKLMGTCGVVDPATGAELTLLEAIKKGYYDLSRGNYIHPQTGEPISAEQAIKLGLNVRQKVSLVSAERHVFFCPSNLSQCLGTSSTNDFQYFVHDDFKKLKSSRLFVVSKHSSSDSKNDDIDNDSKDCIGISHSISSLPSISILQNTSTSSGTPELMSSTATPVFTASEQPSSSQKAYLAQHPQSDLHLEVVRDIAEPKAPTILSLIKSGSLDPRSLIVTIPSDKKDSNSEHIMLPLSTALEQQLVSAQGKVANLPGSAFSDLLDQQLVRTSPKGTTMIFDRFSGQLVSFNDSIQRGILNPEYTEVLDPNTQQRISFSDAVKSGLVNEKTGLWNNELEFQNARANSLIMKPVSLRDCCELDLVENADSTSTSSPVLIKDPATGKTRIIIDSLVNGLLDADSKTVSDTEAGVLVSLQEAIARGIVSFDGQIKDTLNQESLSIEEANSKGMLSSIKRTSIFAIPCVKDVTTNKPISVCEAADKNIIIVTEDGVKVRDSNLEEFSPEEAIEKQIISPQIGQTGMKASGFYDDDEERNTELTVLEAIVKKKMLPSGEVMDTIKKGYVPMDQAVESGSLDPDKANFLKGLYNINLTTTTVTKTIRQIITLHSKETTSQYQTIAFKEALEQGLVNEASGIFTSPYSGEMLTIEEAIVSGQLSTGPEGIQIHKSTAYLPLVKTSSFDSSTLPYETMDNSELPSSLQPPQSPTIFVEGLNRELLHLPMNGWELGDVIERRLFDPRAGMLTIPGTDRLVSFEECIHLNIIDPTSAEVHDPHANRKIDLDKAFDKQILDGTGHYVMNAPDVEKMTMSEAIEKGLIVLRKSAEPEVVPSTSVTSSPQTLTKVETKEPSSKTPISPTKSDKPKAGEKHESGADADRLAEQPAKKFKPADKMQPSKSITMSDEQYAATFSEHVTKELKPEDVVTISKPKESPVKKRVQKKEEEKPSKKEPKSVKTEAKLQKSSAKPVDAIPEKDRSSKKAKLPDNVRPLSPLQVSDEMFDSHFSEHVTKVVSSEDVSKLEDISKLKDAPVLQEVVEERVVEKISVVDAIQHGLVNPDATVVDAATGKEIKLKDIGHTVDSESVKVKDPKSGKLVSLKEGLKMGLLAVVGAPVLAAMSVAEAVKMLTPGKDEKKCEKEGATDDSDPKSAKEIAETSISAQKRGSKDERDQEKVSEPEQKDETQKPLETSKGKEGISAVAPTKPQEIDTSFEAEIIEESVDLIASRDSKISLPIKKDADDSVAAVEKEIENLNVSEKGQSEFGKKADTAAMKSKSPTSKLEEESSAVETEVEKEVPVIKPEEAIASIVITEKELPKEITSRREFEIELQQPDRDADQEKLGEIKIKSADESDKTAVITPDEKQKERQSHEKIQADETPSEAKATTPIESVEMQVEISDVAQIRNSLDNQLHKDAQVINQSEQKNKTTIEEVVMQEKTEEPEQIQSTQAVVKLPERIAESEQQQPVALHEPVKAVSLDEEEKEKKYKPVKQAEQSQSEMLTEQQQSYIAPEIVPVKLAEDLEDMLVDSPICILKEPQNKHLDIMITPPTPTSVKETEPQFPLESAEEQKPTPNQKRAVAVKLSLLKLQNYKRSSKEIALKDVGKTVQPEAVKVKDPKSGKLVSLKEGLKMGLLAVVGAPVIAAMAAAEAVKNLKDGKAEKGEATPKPTQQVPSAPARVVFETVETKVVKPIPEEGEKLIGKIPIENVDDVKEVPAEKPTKEEIKAKLPQVAVGTVQSTIVTSELVSHEITDSSETVIEHDHEHPSAIQLAFTEELQVEKVGHLPKHKVSPVIPKTDEPQIVETVSADDRKPEADSEQELSEQVVPVPISSTKKETDKGKKDESAPDDSKSSPDAKQQEVLPEKSDDIIVSQLRRESEDKSDEGKEAKEKPVVPDAPVLTSRDSEESEQIRDETAELSTSTGKDTPRRKTSEIETRIDEHPSETSPVKSQPQDKSEPIASEQVEDRQKEPIEIIFDISKPDNGSVDDRMDIEVSEPPKVKESVTLKDTEQNEEAGNLETPDERIAKPEAMDVSDNADPNIRYEDMQLTKDIPLKEETLTGMELVGPDVKRVKDKAKQEQLVSVQDAKAPESESDEEAKISNPSVLPTKTSEVEIVDDDSPPEDSEGDDDVLPIKIGLEQDAIEAKAILVDTSTGKEIDLSDLGTKVEPDAVKVKDPSSGKLVSLKQGLKMGLLAVIGAPVLAAMAAADAVKSLKDDKEEKEIKKKGEGTPKPTQQVPSTPAREVFETVETKVVKPIPEEGEKLVDDPIRKIPSESVHEAKELPAEKPTKEEIKAKLPQFGAVGTVQSTIVTSELVSHEITDSSETVTEHDDERPSSTQLAFTEELQEEEVGHLPKDKEMSEQVVPVPISSTKKETDNGKKDESAPDDSKSSPDAKQQKVLPEKSDDIIGVQIRRESEGEGKSDEGKETKEKPVKKEQETVEEKVITKEKVPPQTAEKPDPTTSKNEVVTESEVPISTKDQNAPAKETQFTSSESTVQITVTPPDQMEVIGDDDDDDASKQVSDAKSATEVDGDGKKPQQPVAAAQESPVLSTIEESPEDLDVLKAVYEGRLKPNQVKVKHPTTGKEMNINEAIRKGIIDKRTGDYKVKGKAPISLNDAIQSGAVVVHGAPVSRSPSQEILESESVEETGTGSVQVYRQEQTQNVEERGTVILKSTSEEIVISEEIIPVESIITTTTTTTTTTIIITKISRMKISPCELVQSGIVDITTAKLLSSPETYIGPDGQDVSLQEAITVGNIDGNSGAILDPQSQELLTINEALVKNILDQKGNVCLPVARSLSVPELKSQGLYDPKEKKVIHPETGGSLTIPEAIASEVLHPMSPVVDPKSRRRMSLSDAVEQNVVCKDTGNLRSAQGAEIPLLEAVESGTYEEYNHPLEDHLPPVAMTIPAALKRGLADLEKGTITNPITQETISFADAVDKGQMMVLPTTTSEEESVSLEDALREGMVDQEHGTFTHPQTQQEMPLSEAVEQGIISLPVAETVKAEITSSRRTPPDSFKDLSPTSDVVDEGKQTAAISVTFKEPEKAVKETKKVVVKAETPDEIQKILMQGESVPVELPVKVDSASGKIVNSQTGREISVSEAIKNDMFDPTATLVDPETGKELSLKEAVAKNVNVEKAKVKDPSSGKFVSLKEGVKLGLLAVVGAPVLAAMAAVEAVKGLKDDKKPQEQPIKAIEINIKSQAIAPAHTTQPAEEEPVRESTPEADNLQNYQKPYPLNVAVALGQYDSETGLIKVSPTEALTIHDAIARGEIDGSAPTFKDPRSGEVISLNEAIEKGLIKSKTGQAVDPASGAEVPLEKALGSGMLLSPTKKSTLPELVYSGRYDPVENAIVSPSGDKIPLKHAIETHQVSTDTTVVKNFATEKVIPFQHAVDEEIVNLDDGSVKISPAEAVTITEAFEDGTMIEVNQPLSLSESILKGVFEKEQKEFLDPKTGAYLTLENALKQNLIDSDSVHVKDTREGFVKKMPLKDAIKSGFVSASDGSVTDFSTNQIVPLVEALNSGLIIDSKMPLSLQKAIHLGLYAEQTGKIIDPNTGKRITLHEAIRRLVINPNLPCYWDEELKRVLSLVETCRSGIIDRQDGMMLVPLESARRGLPPVSADSTPFQSLGDESLRLKMSTRLPLSTAIEEGHILDIEKPFSLHKAMKIGLYEEKTGKFVHPSTGKKLSLQDSCKEDLIDGATSFIKCPDKSTIVTLPVAIQKGVVDSIQGLYNEDKNISLDLVAAKSKGYILTPERPLSLVDAVQENLYNPESGKLADPSMGAWLDISKAIKGGLIDPETSAVRNLKNQQIKSLTAAVDDEDIIVRKGQVMDTRSGKPVPFDRAVGKGIIIKVPKAISFGEALKESFIDLQRGTFYDPRTSLTMPLHNAVVGELIEPGSAVIKDPLTSAYRNLRESIQVGLVDLNKRALIHPESGKLKPLCIIFEQGTVIYLRESITFDLARERGYLDISTGLYTDPSLDSPITLKEAVDINAIDPESAVVKDTLKKRLVKLSDAFNIGLIDPEKATVMNTANSQVLTLKGAVEQGLLLSPRTPLSLIGALDYGLYNNENGQFRNPYGGGGADEIGLGECLASGLIEPNTTVVKEPSTGRIIGLAQALEEGLIDGTEGYLTDPVTKSRQNLLDAWKNGYLMAAEARLATEAQYKQCEQTVHTLTDWLSDIEKRLANQETLRETVEELRKQTMIVKSIRDEIDDRSQMVGTCLDQIRHLVATGGEVLSSEEISTLEKNGKAMKTRYDRVSDQSEKLYRKLMTASDELKKYKAEVSTFKVWMEKSIRVLEDKERNINNLSTSGRDNTKEFVSDVIAHQGDLRFITMSAQKFVEESREYLQTLNEFRTNLPQRLPYLESRDSAVKEEVTQLTSVYQDLLSRANKLYDRLSQLGNKQKDFQDALNKALAWLKEVTPRAQKVLSEPVAGEPKLVEDQLSRAKALQNDILSNGRLIDSVRQTASNLLNSMEELTPAERNAIEGAANDLQSKYQNLLDAIGEKIKDLDSALVQSQGLQDSVDSVSNWLSQAENQMRSIFKPASLIRERLDEQIREVKMLQADIDSHRPSLESMARSADDLMRSGSARVSKKVEAKLKDVLARYEKLVEKLVQRAVFLQEVSTHLDSFLLSANSFDQWFADMFEVLETRLTGDDAIARLDEVMRRKEARKQEFDEMITNGRTLVAKKDVTDTMPVKDKIKALETQWKELTAALDEKSKLSKSRADALNAYEKLRDQVQSWLTNMETRVNNLQTVSVELDIIKNQNDELRPIAKEHRDYNSTIDKVNELGAAYDAMTRGERIESPRRRGVVSSPVKRPSFRASAEPRSPSPTKALSGFDGRSPMSPSGSSGFGSRRSSQEGFLNLEDASPVQQQLNEINQRYQLIGMKLSDRQSDLDSTRDEVKKIADNLKALAQFLEKEERLMPKDTIPQSREEADKMLRTIKSILEDIYDKQGLLDNTRIQVSDLLRRKPTAMGADNLQNTFETINSKWKDLQDRCKQKVKFLENMKEFHDNYDNLNNWLTSKDKMLGVLGPIASDPRMVQSQMQQVHVIRDEFRAQKPILDSFNNGGDEILSQTNPNTPDGRKIEDKLATVNQKWNDLLHKLDDREGNLEQASGASTDFYNNLNKLQDNLHKISDDLDDLIAEKGEPDEMLKKLESIERHLNNQRPILADVESSGEHLCDILQDPTAKSDIKQKLGQVGRLYNQCQKKLDNCKAELENSRKDVLDFNEACEDAQNWLQSLLAQLMEKLLVSADRDTLRRQVATFDPIYKDVMGKEHEIIMTINKGKDLIKTSRKNEQRLIQQNIEKIQKSWDRLRKETVDRQSRLQSCNEHCKKYDKSLEPFVKWLVQAEDKMETFRLTSFKKADIDKLIKEVNTFKNELWRRTGDYETTRNNGDTFVSSCDKDKEGIKEELQDLKERWEALSAAILAKAQELEDAAARLNEFNDNCRDVKNALGRCEDQLASHDALGDASRDPKLLKRIKAIEEEAKKLAKPLDNVQKQGEDLCHSAQRQRCDDAPIREAVDDLLNRFDNLTGKLGDRLSDLASSQKIMAEFQEQMKNLSAEIGELDNEFGNMKPIGRDIPTVKKQIQEMETFSGKLHDRKGDIELTAARLEELIRHGVAADAKGQRDQLESLRKQLVRIETKSKQREDELDRTLAKLESFYDLYNATNDEINDLVQQERSMSRSIGGDVESIRAQQAEFKEFRTRYVEVVGKQVDECNKGGNSLIQSASNGVSTTGLEKDLEKLNDKWNTLKERINDQERKLDAALLQSGKFKEALDGLDKWLSEMEGTIGRL</sequence>
<feature type="coiled-coil region" evidence="7">
    <location>
        <begin position="427"/>
        <end position="501"/>
    </location>
</feature>
<dbReference type="InterPro" id="IPR049538">
    <property type="entry name" value="PCN-like_spectrin-like_rpt"/>
</dbReference>
<comment type="caution">
    <text evidence="11">The sequence shown here is derived from an EMBL/GenBank/DDBJ whole genome shotgun (WGS) entry which is preliminary data.</text>
</comment>
<keyword evidence="3" id="KW-0963">Cytoplasm</keyword>
<dbReference type="Gene3D" id="1.10.418.10">
    <property type="entry name" value="Calponin-like domain"/>
    <property type="match status" value="1"/>
</dbReference>
<evidence type="ECO:0000256" key="1">
    <source>
        <dbReference type="ARBA" id="ARBA00004496"/>
    </source>
</evidence>
<dbReference type="GO" id="GO:0042060">
    <property type="term" value="P:wound healing"/>
    <property type="evidence" value="ECO:0007669"/>
    <property type="project" value="TreeGrafter"/>
</dbReference>
<dbReference type="Gene3D" id="1.20.58.1060">
    <property type="match status" value="1"/>
</dbReference>
<dbReference type="SUPFAM" id="SSF46966">
    <property type="entry name" value="Spectrin repeat"/>
    <property type="match status" value="19"/>
</dbReference>
<feature type="region of interest" description="Disordered" evidence="8">
    <location>
        <begin position="3297"/>
        <end position="3554"/>
    </location>
</feature>
<feature type="domain" description="SH3" evidence="9">
    <location>
        <begin position="852"/>
        <end position="911"/>
    </location>
</feature>
<dbReference type="FunFam" id="1.20.58.60:FF:000053">
    <property type="entry name" value="Short stop, isoform K"/>
    <property type="match status" value="1"/>
</dbReference>
<dbReference type="Gene3D" id="2.30.30.40">
    <property type="entry name" value="SH3 Domains"/>
    <property type="match status" value="1"/>
</dbReference>
<feature type="compositionally biased region" description="Basic and acidic residues" evidence="8">
    <location>
        <begin position="3722"/>
        <end position="3738"/>
    </location>
</feature>
<feature type="compositionally biased region" description="Low complexity" evidence="8">
    <location>
        <begin position="6347"/>
        <end position="6363"/>
    </location>
</feature>
<feature type="compositionally biased region" description="Basic and acidic residues" evidence="8">
    <location>
        <begin position="2676"/>
        <end position="2706"/>
    </location>
</feature>
<dbReference type="GO" id="GO:0005882">
    <property type="term" value="C:intermediate filament"/>
    <property type="evidence" value="ECO:0007669"/>
    <property type="project" value="TreeGrafter"/>
</dbReference>
<evidence type="ECO:0000256" key="5">
    <source>
        <dbReference type="ARBA" id="ARBA00022737"/>
    </source>
</evidence>
<keyword evidence="5" id="KW-0677">Repeat</keyword>
<feature type="compositionally biased region" description="Basic and acidic residues" evidence="8">
    <location>
        <begin position="3881"/>
        <end position="3960"/>
    </location>
</feature>
<feature type="compositionally biased region" description="Acidic residues" evidence="8">
    <location>
        <begin position="3623"/>
        <end position="3639"/>
    </location>
</feature>
<dbReference type="SUPFAM" id="SSF75399">
    <property type="entry name" value="Plakin repeat"/>
    <property type="match status" value="17"/>
</dbReference>